<name>A0A0C3QQI0_9AGAM</name>
<dbReference type="Proteomes" id="UP000054248">
    <property type="component" value="Unassembled WGS sequence"/>
</dbReference>
<dbReference type="HOGENOM" id="CLU_005049_5_0_1"/>
<dbReference type="InterPro" id="IPR018712">
    <property type="entry name" value="Tle1-like_cat"/>
</dbReference>
<dbReference type="EMBL" id="KN822978">
    <property type="protein sequence ID" value="KIO29809.1"/>
    <property type="molecule type" value="Genomic_DNA"/>
</dbReference>
<dbReference type="PANTHER" id="PTHR33840">
    <property type="match status" value="1"/>
</dbReference>
<reference evidence="3" key="2">
    <citation type="submission" date="2015-01" db="EMBL/GenBank/DDBJ databases">
        <title>Evolutionary Origins and Diversification of the Mycorrhizal Mutualists.</title>
        <authorList>
            <consortium name="DOE Joint Genome Institute"/>
            <consortium name="Mycorrhizal Genomics Consortium"/>
            <person name="Kohler A."/>
            <person name="Kuo A."/>
            <person name="Nagy L.G."/>
            <person name="Floudas D."/>
            <person name="Copeland A."/>
            <person name="Barry K.W."/>
            <person name="Cichocki N."/>
            <person name="Veneault-Fourrey C."/>
            <person name="LaButti K."/>
            <person name="Lindquist E.A."/>
            <person name="Lipzen A."/>
            <person name="Lundell T."/>
            <person name="Morin E."/>
            <person name="Murat C."/>
            <person name="Riley R."/>
            <person name="Ohm R."/>
            <person name="Sun H."/>
            <person name="Tunlid A."/>
            <person name="Henrissat B."/>
            <person name="Grigoriev I.V."/>
            <person name="Hibbett D.S."/>
            <person name="Martin F."/>
        </authorList>
    </citation>
    <scope>NUCLEOTIDE SEQUENCE [LARGE SCALE GENOMIC DNA]</scope>
    <source>
        <strain evidence="3">MUT 4182</strain>
    </source>
</reference>
<keyword evidence="3" id="KW-1185">Reference proteome</keyword>
<dbReference type="AlphaFoldDB" id="A0A0C3QQI0"/>
<protein>
    <recommendedName>
        <fullName evidence="1">T6SS Phospholipase effector Tle1-like catalytic domain-containing protein</fullName>
    </recommendedName>
</protein>
<evidence type="ECO:0000313" key="2">
    <source>
        <dbReference type="EMBL" id="KIO29809.1"/>
    </source>
</evidence>
<organism evidence="2 3">
    <name type="scientific">Tulasnella calospora MUT 4182</name>
    <dbReference type="NCBI Taxonomy" id="1051891"/>
    <lineage>
        <taxon>Eukaryota</taxon>
        <taxon>Fungi</taxon>
        <taxon>Dikarya</taxon>
        <taxon>Basidiomycota</taxon>
        <taxon>Agaricomycotina</taxon>
        <taxon>Agaricomycetes</taxon>
        <taxon>Cantharellales</taxon>
        <taxon>Tulasnellaceae</taxon>
        <taxon>Tulasnella</taxon>
    </lineage>
</organism>
<dbReference type="OrthoDB" id="3162439at2759"/>
<dbReference type="Pfam" id="PF09994">
    <property type="entry name" value="T6SS_Tle1-like_cat"/>
    <property type="match status" value="1"/>
</dbReference>
<dbReference type="SUPFAM" id="SSF53474">
    <property type="entry name" value="alpha/beta-Hydrolases"/>
    <property type="match status" value="1"/>
</dbReference>
<reference evidence="2 3" key="1">
    <citation type="submission" date="2014-04" db="EMBL/GenBank/DDBJ databases">
        <authorList>
            <consortium name="DOE Joint Genome Institute"/>
            <person name="Kuo A."/>
            <person name="Girlanda M."/>
            <person name="Perotto S."/>
            <person name="Kohler A."/>
            <person name="Nagy L.G."/>
            <person name="Floudas D."/>
            <person name="Copeland A."/>
            <person name="Barry K.W."/>
            <person name="Cichocki N."/>
            <person name="Veneault-Fourrey C."/>
            <person name="LaButti K."/>
            <person name="Lindquist E.A."/>
            <person name="Lipzen A."/>
            <person name="Lundell T."/>
            <person name="Morin E."/>
            <person name="Murat C."/>
            <person name="Sun H."/>
            <person name="Tunlid A."/>
            <person name="Henrissat B."/>
            <person name="Grigoriev I.V."/>
            <person name="Hibbett D.S."/>
            <person name="Martin F."/>
            <person name="Nordberg H.P."/>
            <person name="Cantor M.N."/>
            <person name="Hua S.X."/>
        </authorList>
    </citation>
    <scope>NUCLEOTIDE SEQUENCE [LARGE SCALE GENOMIC DNA]</scope>
    <source>
        <strain evidence="2 3">MUT 4182</strain>
    </source>
</reference>
<evidence type="ECO:0000313" key="3">
    <source>
        <dbReference type="Proteomes" id="UP000054248"/>
    </source>
</evidence>
<evidence type="ECO:0000259" key="1">
    <source>
        <dbReference type="Pfam" id="PF09994"/>
    </source>
</evidence>
<feature type="domain" description="T6SS Phospholipase effector Tle1-like catalytic" evidence="1">
    <location>
        <begin position="11"/>
        <end position="307"/>
    </location>
</feature>
<accession>A0A0C3QQI0</accession>
<proteinExistence type="predicted"/>
<dbReference type="InterPro" id="IPR029058">
    <property type="entry name" value="AB_hydrolase_fold"/>
</dbReference>
<dbReference type="PANTHER" id="PTHR33840:SF2">
    <property type="entry name" value="TLE1 PHOSPHOLIPASE DOMAIN-CONTAINING PROTEIN"/>
    <property type="match status" value="1"/>
</dbReference>
<gene>
    <name evidence="2" type="ORF">M407DRAFT_69969</name>
</gene>
<sequence>MASTDPNHQGRTLILCFDGTGDSFDDDNTNIVRFFSALEKNKPDQQLCYYQPGIGTYVSPAAAWSPTLKKIAEMIDFAVAWYLDTHIMGGYRFLMDNYRRGDRICIFGFSRGAYTARCLAGMLHKVGLLPRSNVEQVEFAYSLYESRKPEDVARARKFKETFSSDVRVEFIGVWDTVSSVGFGAPLLPFNASETFIRTFRHALALDECRAKFQPNPWQYKKTCEVCGSRPRVQGDGVENIKTLVTGIEWPEDPQCWCEDEMLYHGGQLTDVLEVWFPGFHADVGGGNEKNTERFTLANPSLRWMVTEILKSNCGVIFKRGAFMNWLPRLNKRIPRAEMHNMLAEKWRWKILEYVPLYQYWLGEDRQTKHGYRFNLGRIRNIDQDIPLLHTSVLLRQVKDKNYQPEKRCTSQNEPRWVHEEDDLSDEIKEKERLYL</sequence>
<dbReference type="STRING" id="1051891.A0A0C3QQI0"/>